<evidence type="ECO:0000313" key="1">
    <source>
        <dbReference type="EMBL" id="OQP65063.1"/>
    </source>
</evidence>
<comment type="caution">
    <text evidence="1">The sequence shown here is derived from an EMBL/GenBank/DDBJ whole genome shotgun (WGS) entry which is preliminary data.</text>
</comment>
<dbReference type="EMBL" id="LWBP01000078">
    <property type="protein sequence ID" value="OQP65063.1"/>
    <property type="molecule type" value="Genomic_DNA"/>
</dbReference>
<name>A0A1V9G365_9BACT</name>
<protein>
    <submittedName>
        <fullName evidence="1">Uncharacterized protein</fullName>
    </submittedName>
</protein>
<proteinExistence type="predicted"/>
<sequence>MKYEMYTELLVTSDYLVYEFASVGPKGTIPKIIQFSSYKDDKSIYNLAFGTKKYDGSLDDLARDNNNDRNKILATVVSVLRVFFDKYPDKWVYFTGSSPERTRLYRMAITLNLEELILDFEIVGTHNEEYTINKEPFEKGVNYFGFLVRPKNLNFKYQYKILLYEPEREQGGTTT</sequence>
<dbReference type="InterPro" id="IPR053865">
    <property type="entry name" value="DUF6934"/>
</dbReference>
<organism evidence="1 2">
    <name type="scientific">Niastella populi</name>
    <dbReference type="NCBI Taxonomy" id="550983"/>
    <lineage>
        <taxon>Bacteria</taxon>
        <taxon>Pseudomonadati</taxon>
        <taxon>Bacteroidota</taxon>
        <taxon>Chitinophagia</taxon>
        <taxon>Chitinophagales</taxon>
        <taxon>Chitinophagaceae</taxon>
        <taxon>Niastella</taxon>
    </lineage>
</organism>
<dbReference type="AlphaFoldDB" id="A0A1V9G365"/>
<dbReference type="Proteomes" id="UP000192276">
    <property type="component" value="Unassembled WGS sequence"/>
</dbReference>
<dbReference type="STRING" id="550983.A4R26_15255"/>
<evidence type="ECO:0000313" key="2">
    <source>
        <dbReference type="Proteomes" id="UP000192276"/>
    </source>
</evidence>
<reference evidence="2" key="1">
    <citation type="submission" date="2016-04" db="EMBL/GenBank/DDBJ databases">
        <authorList>
            <person name="Chen L."/>
            <person name="Zhuang W."/>
            <person name="Wang G."/>
        </authorList>
    </citation>
    <scope>NUCLEOTIDE SEQUENCE [LARGE SCALE GENOMIC DNA]</scope>
    <source>
        <strain evidence="2">208</strain>
    </source>
</reference>
<dbReference type="Pfam" id="PF22028">
    <property type="entry name" value="DUF6934"/>
    <property type="match status" value="1"/>
</dbReference>
<gene>
    <name evidence="1" type="ORF">A4R26_15255</name>
</gene>
<keyword evidence="2" id="KW-1185">Reference proteome</keyword>
<dbReference type="RefSeq" id="WP_207625714.1">
    <property type="nucleotide sequence ID" value="NZ_LWBP01000078.1"/>
</dbReference>
<accession>A0A1V9G365</accession>